<keyword evidence="3" id="KW-1185">Reference proteome</keyword>
<organism evidence="2 3">
    <name type="scientific">Clavelina lepadiformis</name>
    <name type="common">Light-bulb sea squirt</name>
    <name type="synonym">Ascidia lepadiformis</name>
    <dbReference type="NCBI Taxonomy" id="159417"/>
    <lineage>
        <taxon>Eukaryota</taxon>
        <taxon>Metazoa</taxon>
        <taxon>Chordata</taxon>
        <taxon>Tunicata</taxon>
        <taxon>Ascidiacea</taxon>
        <taxon>Aplousobranchia</taxon>
        <taxon>Clavelinidae</taxon>
        <taxon>Clavelina</taxon>
    </lineage>
</organism>
<evidence type="ECO:0000256" key="1">
    <source>
        <dbReference type="ARBA" id="ARBA00029457"/>
    </source>
</evidence>
<dbReference type="PANTHER" id="PTHR31493:SF1">
    <property type="entry name" value="PROTEIN C19ORF12"/>
    <property type="match status" value="1"/>
</dbReference>
<proteinExistence type="inferred from homology"/>
<protein>
    <submittedName>
        <fullName evidence="2">Uncharacterized protein</fullName>
    </submittedName>
</protein>
<name>A0ABP0H2Z0_CLALP</name>
<dbReference type="PANTHER" id="PTHR31493">
    <property type="entry name" value="NAZO FAMILY MEMBER"/>
    <property type="match status" value="1"/>
</dbReference>
<accession>A0ABP0H2Z0</accession>
<comment type="similarity">
    <text evidence="1">Belongs to the C19orf12 family.</text>
</comment>
<dbReference type="InterPro" id="IPR033369">
    <property type="entry name" value="C19orf12"/>
</dbReference>
<evidence type="ECO:0000313" key="3">
    <source>
        <dbReference type="Proteomes" id="UP001642483"/>
    </source>
</evidence>
<gene>
    <name evidence="2" type="ORF">CVLEPA_LOCUS30545</name>
</gene>
<dbReference type="Proteomes" id="UP001642483">
    <property type="component" value="Unassembled WGS sequence"/>
</dbReference>
<evidence type="ECO:0000313" key="2">
    <source>
        <dbReference type="EMBL" id="CAK8697289.1"/>
    </source>
</evidence>
<sequence>MGFSVNDIIQIVCDLATVENFKVTLTKDKSKSSVVGGFATGAIGAALGQTLGPTLGTVSSSKVVPLSTIILELPKEKKEDLADRVTKIWSKHEFADAVVMLALVHENAPMRKDLIKVVKLFLGDNGYSVGN</sequence>
<reference evidence="2 3" key="1">
    <citation type="submission" date="2024-02" db="EMBL/GenBank/DDBJ databases">
        <authorList>
            <person name="Daric V."/>
            <person name="Darras S."/>
        </authorList>
    </citation>
    <scope>NUCLEOTIDE SEQUENCE [LARGE SCALE GENOMIC DNA]</scope>
</reference>
<dbReference type="EMBL" id="CAWYQH010000163">
    <property type="protein sequence ID" value="CAK8697289.1"/>
    <property type="molecule type" value="Genomic_DNA"/>
</dbReference>
<comment type="caution">
    <text evidence="2">The sequence shown here is derived from an EMBL/GenBank/DDBJ whole genome shotgun (WGS) entry which is preliminary data.</text>
</comment>
<dbReference type="Pfam" id="PF20721">
    <property type="entry name" value="C19orf12"/>
    <property type="match status" value="1"/>
</dbReference>